<protein>
    <submittedName>
        <fullName evidence="1">YdcH family protein</fullName>
    </submittedName>
</protein>
<evidence type="ECO:0000313" key="2">
    <source>
        <dbReference type="Proteomes" id="UP001056937"/>
    </source>
</evidence>
<gene>
    <name evidence="1" type="ORF">LHA26_12445</name>
</gene>
<accession>A0ABY4X5H8</accession>
<dbReference type="Pfam" id="PF04325">
    <property type="entry name" value="DUF465"/>
    <property type="match status" value="1"/>
</dbReference>
<proteinExistence type="predicted"/>
<dbReference type="EMBL" id="CP084930">
    <property type="protein sequence ID" value="USI72110.1"/>
    <property type="molecule type" value="Genomic_DNA"/>
</dbReference>
<evidence type="ECO:0000313" key="1">
    <source>
        <dbReference type="EMBL" id="USI72110.1"/>
    </source>
</evidence>
<dbReference type="InterPro" id="IPR038444">
    <property type="entry name" value="DUF465_sf"/>
</dbReference>
<keyword evidence="2" id="KW-1185">Reference proteome</keyword>
<sequence>MQNSYSTSLQARHAGLDARIAEETRRPSPDQGIIAELKKQKLKIKEALARL</sequence>
<dbReference type="Gene3D" id="6.10.280.50">
    <property type="match status" value="1"/>
</dbReference>
<dbReference type="InterPro" id="IPR007420">
    <property type="entry name" value="DUF465"/>
</dbReference>
<dbReference type="RefSeq" id="WP_252165919.1">
    <property type="nucleotide sequence ID" value="NZ_CP084930.1"/>
</dbReference>
<dbReference type="Proteomes" id="UP001056937">
    <property type="component" value="Chromosome 1"/>
</dbReference>
<reference evidence="1" key="1">
    <citation type="journal article" date="2022" name="Toxins">
        <title>Genomic Analysis of Sphingopyxis sp. USTB-05 for Biodegrading Cyanobacterial Hepatotoxins.</title>
        <authorList>
            <person name="Liu C."/>
            <person name="Xu Q."/>
            <person name="Zhao Z."/>
            <person name="Zhang H."/>
            <person name="Liu X."/>
            <person name="Yin C."/>
            <person name="Liu Y."/>
            <person name="Yan H."/>
        </authorList>
    </citation>
    <scope>NUCLEOTIDE SEQUENCE</scope>
    <source>
        <strain evidence="1">NBD5</strain>
    </source>
</reference>
<name>A0ABY4X5H8_9SPHN</name>
<organism evidence="1 2">
    <name type="scientific">Sphingomonas morindae</name>
    <dbReference type="NCBI Taxonomy" id="1541170"/>
    <lineage>
        <taxon>Bacteria</taxon>
        <taxon>Pseudomonadati</taxon>
        <taxon>Pseudomonadota</taxon>
        <taxon>Alphaproteobacteria</taxon>
        <taxon>Sphingomonadales</taxon>
        <taxon>Sphingomonadaceae</taxon>
        <taxon>Sphingomonas</taxon>
    </lineage>
</organism>